<evidence type="ECO:0000313" key="1">
    <source>
        <dbReference type="EMBL" id="SDM39517.1"/>
    </source>
</evidence>
<dbReference type="RefSeq" id="WP_030433639.1">
    <property type="nucleotide sequence ID" value="NZ_JOEF01000049.1"/>
</dbReference>
<dbReference type="eggNOG" id="ENOG5031NE2">
    <property type="taxonomic scope" value="Bacteria"/>
</dbReference>
<proteinExistence type="predicted"/>
<dbReference type="Proteomes" id="UP000183376">
    <property type="component" value="Chromosome I"/>
</dbReference>
<protein>
    <submittedName>
        <fullName evidence="1">Uncharacterized protein</fullName>
    </submittedName>
</protein>
<name>A0A1G9SVY9_ALLAB</name>
<dbReference type="EMBL" id="LT629701">
    <property type="protein sequence ID" value="SDM39517.1"/>
    <property type="molecule type" value="Genomic_DNA"/>
</dbReference>
<dbReference type="OrthoDB" id="255603at2"/>
<gene>
    <name evidence="1" type="ORF">SAMN04489726_1411</name>
</gene>
<reference evidence="1 2" key="1">
    <citation type="submission" date="2016-10" db="EMBL/GenBank/DDBJ databases">
        <authorList>
            <person name="de Groot N.N."/>
        </authorList>
    </citation>
    <scope>NUCLEOTIDE SEQUENCE [LARGE SCALE GENOMIC DNA]</scope>
    <source>
        <strain evidence="1 2">DSM 44149</strain>
    </source>
</reference>
<dbReference type="AlphaFoldDB" id="A0A1G9SVY9"/>
<evidence type="ECO:0000313" key="2">
    <source>
        <dbReference type="Proteomes" id="UP000183376"/>
    </source>
</evidence>
<keyword evidence="2" id="KW-1185">Reference proteome</keyword>
<accession>A0A1G9SVY9</accession>
<dbReference type="STRING" id="211114.SAMN04489726_1411"/>
<sequence length="199" mass="22985">MLNHEDVFERAWADPANTRFTLPPVDVNQVLAERYRLDEPLVFTRTMLWDNEVRKARRPDLFIPFVVEPGSAAAWGGADVFVRRSRQRRWLDPATYGLVLEQTRLDHARQAVTFIGTAECADEHGERLHADTGQPIFHVEHAVGGEEDRPLNLWRIVHLTDAPNERIVEVFDRIAGSPWLPEFVEIYVRDVLGRKLDRV</sequence>
<organism evidence="1 2">
    <name type="scientific">Allokutzneria albata</name>
    <name type="common">Kibdelosporangium albatum</name>
    <dbReference type="NCBI Taxonomy" id="211114"/>
    <lineage>
        <taxon>Bacteria</taxon>
        <taxon>Bacillati</taxon>
        <taxon>Actinomycetota</taxon>
        <taxon>Actinomycetes</taxon>
        <taxon>Pseudonocardiales</taxon>
        <taxon>Pseudonocardiaceae</taxon>
        <taxon>Allokutzneria</taxon>
    </lineage>
</organism>